<dbReference type="CDD" id="cd14729">
    <property type="entry name" value="RtxA-like"/>
    <property type="match status" value="1"/>
</dbReference>
<dbReference type="RefSeq" id="WP_054595819.1">
    <property type="nucleotide sequence ID" value="NZ_CP012830.1"/>
</dbReference>
<evidence type="ECO:0000313" key="1">
    <source>
        <dbReference type="EMBL" id="ALI02496.1"/>
    </source>
</evidence>
<dbReference type="EMBL" id="CP012830">
    <property type="protein sequence ID" value="ALI02496.1"/>
    <property type="molecule type" value="Genomic_DNA"/>
</dbReference>
<organism evidence="1 2">
    <name type="scientific">Pseudomonas fluorescens</name>
    <dbReference type="NCBI Taxonomy" id="294"/>
    <lineage>
        <taxon>Bacteria</taxon>
        <taxon>Pseudomonadati</taxon>
        <taxon>Pseudomonadota</taxon>
        <taxon>Gammaproteobacteria</taxon>
        <taxon>Pseudomonadales</taxon>
        <taxon>Pseudomonadaceae</taxon>
        <taxon>Pseudomonas</taxon>
    </lineage>
</organism>
<dbReference type="AlphaFoldDB" id="A0A0N9VVN0"/>
<protein>
    <submittedName>
        <fullName evidence="1">Uncharacterized protein</fullName>
    </submittedName>
</protein>
<gene>
    <name evidence="1" type="ORF">AO353_15965</name>
</gene>
<name>A0A0N9VVN0_PSEFL</name>
<evidence type="ECO:0000313" key="2">
    <source>
        <dbReference type="Proteomes" id="UP000066487"/>
    </source>
</evidence>
<accession>A0A0N9VVN0</accession>
<reference evidence="2" key="1">
    <citation type="submission" date="2015-09" db="EMBL/GenBank/DDBJ databases">
        <title>Whole genome sequence of Pseudomonas fluorescens FW300-N2E3.</title>
        <authorList>
            <person name="Ray J."/>
            <person name="Melnyk R."/>
            <person name="Deutschbauer A."/>
        </authorList>
    </citation>
    <scope>NUCLEOTIDE SEQUENCE [LARGE SCALE GENOMIC DNA]</scope>
    <source>
        <strain evidence="2">FW300-N2E3</strain>
    </source>
</reference>
<reference evidence="1 2" key="2">
    <citation type="journal article" date="2018" name="Nature">
        <title>Mutant phenotypes for thousands of bacterial genes of unknown function.</title>
        <authorList>
            <person name="Price M.N."/>
            <person name="Wetmore K.M."/>
            <person name="Waters R.J."/>
            <person name="Callaghan M."/>
            <person name="Ray J."/>
            <person name="Liu H."/>
            <person name="Kuehl J.V."/>
            <person name="Melnyk R.A."/>
            <person name="Lamson J.S."/>
            <person name="Suh Y."/>
            <person name="Carlson H.K."/>
            <person name="Esquivel Z."/>
            <person name="Sadeeshkumar H."/>
            <person name="Chakraborty R."/>
            <person name="Zane G.M."/>
            <person name="Rubin B.E."/>
            <person name="Wall J.D."/>
            <person name="Visel A."/>
            <person name="Bristow J."/>
            <person name="Blow M.J."/>
            <person name="Arkin A.P."/>
            <person name="Deutschbauer A.M."/>
        </authorList>
    </citation>
    <scope>NUCLEOTIDE SEQUENCE [LARGE SCALE GENOMIC DNA]</scope>
    <source>
        <strain evidence="1 2">FW300-N2E3</strain>
    </source>
</reference>
<dbReference type="Proteomes" id="UP000066487">
    <property type="component" value="Chromosome"/>
</dbReference>
<dbReference type="Gene3D" id="3.40.50.11550">
    <property type="match status" value="1"/>
</dbReference>
<sequence length="245" mass="26827">MSEDLESYLKAQDRGHGTDPSGQFTFLEVVKAARKSHIRIQAIDCMASYRSTGMTGVESNFRQRMMNFFAHEVISADQAARGAHRWVALMGDSHASTWAGVPGVSELEGGISLRIESTDAGTARGIELDPGRIPTDNFGRPLASVKGDLRLQLDTPPSVALAENLEKGLRNTGDYTVMNIDKRATLIHRSSDGSIVRTLIQRDHGSFYVERPKWPSISGRRYPSIAEFSAALRLIGLKQVQVAGT</sequence>
<proteinExistence type="predicted"/>
<dbReference type="SUPFAM" id="SSF159501">
    <property type="entry name" value="EreA/ChaN-like"/>
    <property type="match status" value="1"/>
</dbReference>